<dbReference type="GO" id="GO:0046872">
    <property type="term" value="F:metal ion binding"/>
    <property type="evidence" value="ECO:0007669"/>
    <property type="project" value="UniProtKB-KW"/>
</dbReference>
<dbReference type="Proteomes" id="UP001154282">
    <property type="component" value="Unassembled WGS sequence"/>
</dbReference>
<dbReference type="InterPro" id="IPR006689">
    <property type="entry name" value="Small_GTPase_ARF/SAR"/>
</dbReference>
<proteinExistence type="inferred from homology"/>
<dbReference type="SUPFAM" id="SSF52540">
    <property type="entry name" value="P-loop containing nucleoside triphosphate hydrolases"/>
    <property type="match status" value="1"/>
</dbReference>
<name>A0AAV0MI45_9ROSI</name>
<dbReference type="Gene3D" id="3.40.50.300">
    <property type="entry name" value="P-loop containing nucleotide triphosphate hydrolases"/>
    <property type="match status" value="1"/>
</dbReference>
<dbReference type="GO" id="GO:0016192">
    <property type="term" value="P:vesicle-mediated transport"/>
    <property type="evidence" value="ECO:0007669"/>
    <property type="project" value="UniProtKB-KW"/>
</dbReference>
<dbReference type="GO" id="GO:0005525">
    <property type="term" value="F:GTP binding"/>
    <property type="evidence" value="ECO:0007669"/>
    <property type="project" value="UniProtKB-KW"/>
</dbReference>
<keyword evidence="5" id="KW-0653">Protein transport</keyword>
<keyword evidence="4" id="KW-0931">ER-Golgi transport</keyword>
<evidence type="ECO:0000256" key="8">
    <source>
        <dbReference type="PIRSR" id="PIRSR606689-2"/>
    </source>
</evidence>
<keyword evidence="2" id="KW-0519">Myristate</keyword>
<evidence type="ECO:0000256" key="3">
    <source>
        <dbReference type="ARBA" id="ARBA00022741"/>
    </source>
</evidence>
<feature type="binding site" evidence="8">
    <location>
        <position position="31"/>
    </location>
    <ligand>
        <name>Mg(2+)</name>
        <dbReference type="ChEBI" id="CHEBI:18420"/>
    </ligand>
</feature>
<evidence type="ECO:0000313" key="10">
    <source>
        <dbReference type="Proteomes" id="UP001154282"/>
    </source>
</evidence>
<accession>A0AAV0MI45</accession>
<protein>
    <recommendedName>
        <fullName evidence="11">ADP-ribosylation factor</fullName>
    </recommendedName>
</protein>
<gene>
    <name evidence="9" type="ORF">LITE_LOCUS28705</name>
</gene>
<evidence type="ECO:0000256" key="1">
    <source>
        <dbReference type="ARBA" id="ARBA00010290"/>
    </source>
</evidence>
<dbReference type="InterPro" id="IPR027417">
    <property type="entry name" value="P-loop_NTPase"/>
</dbReference>
<evidence type="ECO:0000256" key="7">
    <source>
        <dbReference type="PIRSR" id="PIRSR606689-1"/>
    </source>
</evidence>
<evidence type="ECO:0008006" key="11">
    <source>
        <dbReference type="Google" id="ProtNLM"/>
    </source>
</evidence>
<dbReference type="GO" id="GO:0003924">
    <property type="term" value="F:GTPase activity"/>
    <property type="evidence" value="ECO:0007669"/>
    <property type="project" value="InterPro"/>
</dbReference>
<sequence length="111" mass="12356">MGLIISRIAKLFFPKSKVRILMVGLDASGKTTILYKLKLGETVTTTPTIGVSMLRQWSIRTLASRYGMSEGNRRLGHCGGITSTMFRGWCLWWTAMTGSESQKRGTNFTGF</sequence>
<evidence type="ECO:0000256" key="6">
    <source>
        <dbReference type="ARBA" id="ARBA00023134"/>
    </source>
</evidence>
<reference evidence="9" key="1">
    <citation type="submission" date="2022-08" db="EMBL/GenBank/DDBJ databases">
        <authorList>
            <person name="Gutierrez-Valencia J."/>
        </authorList>
    </citation>
    <scope>NUCLEOTIDE SEQUENCE</scope>
</reference>
<dbReference type="PANTHER" id="PTHR11711">
    <property type="entry name" value="ADP RIBOSYLATION FACTOR-RELATED"/>
    <property type="match status" value="1"/>
</dbReference>
<evidence type="ECO:0000256" key="4">
    <source>
        <dbReference type="ARBA" id="ARBA00022892"/>
    </source>
</evidence>
<dbReference type="GO" id="GO:0015031">
    <property type="term" value="P:protein transport"/>
    <property type="evidence" value="ECO:0007669"/>
    <property type="project" value="UniProtKB-KW"/>
</dbReference>
<evidence type="ECO:0000256" key="5">
    <source>
        <dbReference type="ARBA" id="ARBA00022927"/>
    </source>
</evidence>
<keyword evidence="2" id="KW-0449">Lipoprotein</keyword>
<feature type="binding site" evidence="7">
    <location>
        <begin position="24"/>
        <end position="31"/>
    </location>
    <ligand>
        <name>GTP</name>
        <dbReference type="ChEBI" id="CHEBI:37565"/>
    </ligand>
</feature>
<comment type="caution">
    <text evidence="9">The sequence shown here is derived from an EMBL/GenBank/DDBJ whole genome shotgun (WGS) entry which is preliminary data.</text>
</comment>
<keyword evidence="10" id="KW-1185">Reference proteome</keyword>
<dbReference type="Pfam" id="PF00025">
    <property type="entry name" value="Arf"/>
    <property type="match status" value="1"/>
</dbReference>
<dbReference type="EMBL" id="CAMGYJ010000007">
    <property type="protein sequence ID" value="CAI0445739.1"/>
    <property type="molecule type" value="Genomic_DNA"/>
</dbReference>
<evidence type="ECO:0000256" key="2">
    <source>
        <dbReference type="ARBA" id="ARBA00022707"/>
    </source>
</evidence>
<keyword evidence="3 7" id="KW-0547">Nucleotide-binding</keyword>
<feature type="binding site" evidence="8">
    <location>
        <position position="48"/>
    </location>
    <ligand>
        <name>Mg(2+)</name>
        <dbReference type="ChEBI" id="CHEBI:18420"/>
    </ligand>
</feature>
<dbReference type="InterPro" id="IPR024156">
    <property type="entry name" value="Small_GTPase_ARF"/>
</dbReference>
<keyword evidence="8" id="KW-0460">Magnesium</keyword>
<organism evidence="9 10">
    <name type="scientific">Linum tenue</name>
    <dbReference type="NCBI Taxonomy" id="586396"/>
    <lineage>
        <taxon>Eukaryota</taxon>
        <taxon>Viridiplantae</taxon>
        <taxon>Streptophyta</taxon>
        <taxon>Embryophyta</taxon>
        <taxon>Tracheophyta</taxon>
        <taxon>Spermatophyta</taxon>
        <taxon>Magnoliopsida</taxon>
        <taxon>eudicotyledons</taxon>
        <taxon>Gunneridae</taxon>
        <taxon>Pentapetalae</taxon>
        <taxon>rosids</taxon>
        <taxon>fabids</taxon>
        <taxon>Malpighiales</taxon>
        <taxon>Linaceae</taxon>
        <taxon>Linum</taxon>
    </lineage>
</organism>
<dbReference type="AlphaFoldDB" id="A0AAV0MI45"/>
<keyword evidence="5" id="KW-0813">Transport</keyword>
<comment type="similarity">
    <text evidence="1">Belongs to the small GTPase superfamily. Arf family.</text>
</comment>
<keyword evidence="8" id="KW-0479">Metal-binding</keyword>
<keyword evidence="6 7" id="KW-0342">GTP-binding</keyword>
<evidence type="ECO:0000313" key="9">
    <source>
        <dbReference type="EMBL" id="CAI0445739.1"/>
    </source>
</evidence>